<feature type="compositionally biased region" description="Low complexity" evidence="1">
    <location>
        <begin position="129"/>
        <end position="142"/>
    </location>
</feature>
<dbReference type="Proteomes" id="UP000283509">
    <property type="component" value="Unassembled WGS sequence"/>
</dbReference>
<feature type="region of interest" description="Disordered" evidence="1">
    <location>
        <begin position="27"/>
        <end position="72"/>
    </location>
</feature>
<dbReference type="EMBL" id="QCYY01002324">
    <property type="protein sequence ID" value="ROT71235.1"/>
    <property type="molecule type" value="Genomic_DNA"/>
</dbReference>
<gene>
    <name evidence="2" type="ORF">C7M84_010444</name>
</gene>
<keyword evidence="3" id="KW-1185">Reference proteome</keyword>
<sequence>MTRERFLWGSPGVARYLCPLGASRCARGGAGGGAGPRATSPSPSTTTPPGAASSSYGAATTPHAGPFTPLGKGNISELTVTARGTEVTPDATSHLSWQRRAVLVGDQEVSFRTVTLPPETPQSRRSSRRSTTPSRHSLRLSLSDELPEDLTFDVFESSEEEFPVDAHHLSDDNEDVAGAGAGAASKDVGQRDRLPSIRRVGSRQMLVFLTDGNTIGDVSRI</sequence>
<reference evidence="2 3" key="2">
    <citation type="submission" date="2019-01" db="EMBL/GenBank/DDBJ databases">
        <title>The decoding of complex shrimp genome reveals the adaptation for benthos swimmer, frequently molting mechanism and breeding impact on genome.</title>
        <authorList>
            <person name="Sun Y."/>
            <person name="Gao Y."/>
            <person name="Yu Y."/>
        </authorList>
    </citation>
    <scope>NUCLEOTIDE SEQUENCE [LARGE SCALE GENOMIC DNA]</scope>
    <source>
        <tissue evidence="2">Muscle</tissue>
    </source>
</reference>
<name>A0A423T4C4_PENVA</name>
<evidence type="ECO:0000313" key="3">
    <source>
        <dbReference type="Proteomes" id="UP000283509"/>
    </source>
</evidence>
<evidence type="ECO:0000256" key="1">
    <source>
        <dbReference type="SAM" id="MobiDB-lite"/>
    </source>
</evidence>
<dbReference type="OrthoDB" id="6366218at2759"/>
<organism evidence="2 3">
    <name type="scientific">Penaeus vannamei</name>
    <name type="common">Whiteleg shrimp</name>
    <name type="synonym">Litopenaeus vannamei</name>
    <dbReference type="NCBI Taxonomy" id="6689"/>
    <lineage>
        <taxon>Eukaryota</taxon>
        <taxon>Metazoa</taxon>
        <taxon>Ecdysozoa</taxon>
        <taxon>Arthropoda</taxon>
        <taxon>Crustacea</taxon>
        <taxon>Multicrustacea</taxon>
        <taxon>Malacostraca</taxon>
        <taxon>Eumalacostraca</taxon>
        <taxon>Eucarida</taxon>
        <taxon>Decapoda</taxon>
        <taxon>Dendrobranchiata</taxon>
        <taxon>Penaeoidea</taxon>
        <taxon>Penaeidae</taxon>
        <taxon>Penaeus</taxon>
    </lineage>
</organism>
<dbReference type="AlphaFoldDB" id="A0A423T4C4"/>
<reference evidence="2 3" key="1">
    <citation type="submission" date="2018-04" db="EMBL/GenBank/DDBJ databases">
        <authorList>
            <person name="Zhang X."/>
            <person name="Yuan J."/>
            <person name="Li F."/>
            <person name="Xiang J."/>
        </authorList>
    </citation>
    <scope>NUCLEOTIDE SEQUENCE [LARGE SCALE GENOMIC DNA]</scope>
    <source>
        <tissue evidence="2">Muscle</tissue>
    </source>
</reference>
<evidence type="ECO:0000313" key="2">
    <source>
        <dbReference type="EMBL" id="ROT71235.1"/>
    </source>
</evidence>
<feature type="region of interest" description="Disordered" evidence="1">
    <location>
        <begin position="113"/>
        <end position="142"/>
    </location>
</feature>
<comment type="caution">
    <text evidence="2">The sequence shown here is derived from an EMBL/GenBank/DDBJ whole genome shotgun (WGS) entry which is preliminary data.</text>
</comment>
<proteinExistence type="predicted"/>
<feature type="compositionally biased region" description="Low complexity" evidence="1">
    <location>
        <begin position="36"/>
        <end position="62"/>
    </location>
</feature>
<feature type="region of interest" description="Disordered" evidence="1">
    <location>
        <begin position="170"/>
        <end position="193"/>
    </location>
</feature>
<protein>
    <submittedName>
        <fullName evidence="2">Uncharacterized protein</fullName>
    </submittedName>
</protein>
<accession>A0A423T4C4</accession>